<organism evidence="4 5">
    <name type="scientific">Parachaetomium inaequale</name>
    <dbReference type="NCBI Taxonomy" id="2588326"/>
    <lineage>
        <taxon>Eukaryota</taxon>
        <taxon>Fungi</taxon>
        <taxon>Dikarya</taxon>
        <taxon>Ascomycota</taxon>
        <taxon>Pezizomycotina</taxon>
        <taxon>Sordariomycetes</taxon>
        <taxon>Sordariomycetidae</taxon>
        <taxon>Sordariales</taxon>
        <taxon>Chaetomiaceae</taxon>
        <taxon>Parachaetomium</taxon>
    </lineage>
</organism>
<dbReference type="EMBL" id="MU854522">
    <property type="protein sequence ID" value="KAK4033576.1"/>
    <property type="molecule type" value="Genomic_DNA"/>
</dbReference>
<dbReference type="GO" id="GO:0030976">
    <property type="term" value="F:thiamine pyrophosphate binding"/>
    <property type="evidence" value="ECO:0007669"/>
    <property type="project" value="InterPro"/>
</dbReference>
<feature type="compositionally biased region" description="Low complexity" evidence="2">
    <location>
        <begin position="16"/>
        <end position="33"/>
    </location>
</feature>
<accession>A0AAN6PBZ4</accession>
<dbReference type="Pfam" id="PF02775">
    <property type="entry name" value="TPP_enzyme_C"/>
    <property type="match status" value="1"/>
</dbReference>
<dbReference type="SUPFAM" id="SSF52518">
    <property type="entry name" value="Thiamin diphosphate-binding fold (THDP-binding)"/>
    <property type="match status" value="1"/>
</dbReference>
<dbReference type="GO" id="GO:0050660">
    <property type="term" value="F:flavin adenine dinucleotide binding"/>
    <property type="evidence" value="ECO:0007669"/>
    <property type="project" value="TreeGrafter"/>
</dbReference>
<dbReference type="GO" id="GO:0009099">
    <property type="term" value="P:L-valine biosynthetic process"/>
    <property type="evidence" value="ECO:0007669"/>
    <property type="project" value="TreeGrafter"/>
</dbReference>
<comment type="similarity">
    <text evidence="1">Belongs to the TPP enzyme family.</text>
</comment>
<name>A0AAN6PBZ4_9PEZI</name>
<dbReference type="GO" id="GO:0005948">
    <property type="term" value="C:acetolactate synthase complex"/>
    <property type="evidence" value="ECO:0007669"/>
    <property type="project" value="TreeGrafter"/>
</dbReference>
<dbReference type="GO" id="GO:0003984">
    <property type="term" value="F:acetolactate synthase activity"/>
    <property type="evidence" value="ECO:0007669"/>
    <property type="project" value="TreeGrafter"/>
</dbReference>
<dbReference type="Gene3D" id="3.40.50.970">
    <property type="match status" value="1"/>
</dbReference>
<gene>
    <name evidence="4" type="ORF">C8A01DRAFT_39982</name>
</gene>
<evidence type="ECO:0000256" key="1">
    <source>
        <dbReference type="ARBA" id="ARBA00007812"/>
    </source>
</evidence>
<evidence type="ECO:0000313" key="5">
    <source>
        <dbReference type="Proteomes" id="UP001303115"/>
    </source>
</evidence>
<comment type="caution">
    <text evidence="4">The sequence shown here is derived from an EMBL/GenBank/DDBJ whole genome shotgun (WGS) entry which is preliminary data.</text>
</comment>
<dbReference type="GO" id="GO:0009097">
    <property type="term" value="P:isoleucine biosynthetic process"/>
    <property type="evidence" value="ECO:0007669"/>
    <property type="project" value="TreeGrafter"/>
</dbReference>
<protein>
    <submittedName>
        <fullName evidence="4">Thiamine pyrophosphate-requiring enzyme</fullName>
    </submittedName>
</protein>
<keyword evidence="5" id="KW-1185">Reference proteome</keyword>
<feature type="non-terminal residue" evidence="4">
    <location>
        <position position="1"/>
    </location>
</feature>
<evidence type="ECO:0000259" key="3">
    <source>
        <dbReference type="Pfam" id="PF02775"/>
    </source>
</evidence>
<evidence type="ECO:0000313" key="4">
    <source>
        <dbReference type="EMBL" id="KAK4033576.1"/>
    </source>
</evidence>
<dbReference type="InterPro" id="IPR029061">
    <property type="entry name" value="THDP-binding"/>
</dbReference>
<evidence type="ECO:0000256" key="2">
    <source>
        <dbReference type="SAM" id="MobiDB-lite"/>
    </source>
</evidence>
<dbReference type="AlphaFoldDB" id="A0AAN6PBZ4"/>
<dbReference type="PANTHER" id="PTHR18968:SF13">
    <property type="entry name" value="ACETOLACTATE SYNTHASE CATALYTIC SUBUNIT, MITOCHONDRIAL"/>
    <property type="match status" value="1"/>
</dbReference>
<feature type="compositionally biased region" description="Pro residues" evidence="2">
    <location>
        <begin position="1"/>
        <end position="15"/>
    </location>
</feature>
<feature type="region of interest" description="Disordered" evidence="2">
    <location>
        <begin position="1"/>
        <end position="33"/>
    </location>
</feature>
<reference evidence="5" key="1">
    <citation type="journal article" date="2023" name="Mol. Phylogenet. Evol.">
        <title>Genome-scale phylogeny and comparative genomics of the fungal order Sordariales.</title>
        <authorList>
            <person name="Hensen N."/>
            <person name="Bonometti L."/>
            <person name="Westerberg I."/>
            <person name="Brannstrom I.O."/>
            <person name="Guillou S."/>
            <person name="Cros-Aarteil S."/>
            <person name="Calhoun S."/>
            <person name="Haridas S."/>
            <person name="Kuo A."/>
            <person name="Mondo S."/>
            <person name="Pangilinan J."/>
            <person name="Riley R."/>
            <person name="LaButti K."/>
            <person name="Andreopoulos B."/>
            <person name="Lipzen A."/>
            <person name="Chen C."/>
            <person name="Yan M."/>
            <person name="Daum C."/>
            <person name="Ng V."/>
            <person name="Clum A."/>
            <person name="Steindorff A."/>
            <person name="Ohm R.A."/>
            <person name="Martin F."/>
            <person name="Silar P."/>
            <person name="Natvig D.O."/>
            <person name="Lalanne C."/>
            <person name="Gautier V."/>
            <person name="Ament-Velasquez S.L."/>
            <person name="Kruys A."/>
            <person name="Hutchinson M.I."/>
            <person name="Powell A.J."/>
            <person name="Barry K."/>
            <person name="Miller A.N."/>
            <person name="Grigoriev I.V."/>
            <person name="Debuchy R."/>
            <person name="Gladieux P."/>
            <person name="Hiltunen Thoren M."/>
            <person name="Johannesson H."/>
        </authorList>
    </citation>
    <scope>NUCLEOTIDE SEQUENCE [LARGE SCALE GENOMIC DNA]</scope>
    <source>
        <strain evidence="5">CBS 284.82</strain>
    </source>
</reference>
<dbReference type="InterPro" id="IPR045229">
    <property type="entry name" value="TPP_enz"/>
</dbReference>
<sequence length="236" mass="24727">PPPPTPSPHPLPPLPSNTTNPLPHSPTTTHATATTRITITTLTQTLYATIPPSHLSLLRLPLGFHGPDLITTHPLSHLGQDGGAGTGSGPGNAVGAAVALKHAHPHLIPVAVLGDGDFLMGCSALWTAVHHKIPLLVVVANNEGYYNDERHQRDVARERGRDVGNAGVGTRIREPVVDLMGVAVAFGATRVVQGRVEQLGELRGALERAVGVVREGGVVVVDVLVWNEDMEEGGGM</sequence>
<feature type="domain" description="Thiamine pyrophosphate enzyme TPP-binding" evidence="3">
    <location>
        <begin position="90"/>
        <end position="223"/>
    </location>
</feature>
<dbReference type="InterPro" id="IPR011766">
    <property type="entry name" value="TPP_enzyme_TPP-bd"/>
</dbReference>
<dbReference type="Proteomes" id="UP001303115">
    <property type="component" value="Unassembled WGS sequence"/>
</dbReference>
<proteinExistence type="inferred from homology"/>
<dbReference type="PANTHER" id="PTHR18968">
    <property type="entry name" value="THIAMINE PYROPHOSPHATE ENZYMES"/>
    <property type="match status" value="1"/>
</dbReference>